<dbReference type="AlphaFoldDB" id="A0A8F9TW14"/>
<dbReference type="InterPro" id="IPR004843">
    <property type="entry name" value="Calcineurin-like_PHP"/>
</dbReference>
<proteinExistence type="predicted"/>
<keyword evidence="3" id="KW-1185">Reference proteome</keyword>
<dbReference type="InterPro" id="IPR029052">
    <property type="entry name" value="Metallo-depent_PP-like"/>
</dbReference>
<name>A0A8F9TW14_9BACT</name>
<dbReference type="PIRSF" id="PIRSF000887">
    <property type="entry name" value="Pesterase_MJ0037"/>
    <property type="match status" value="1"/>
</dbReference>
<evidence type="ECO:0000313" key="3">
    <source>
        <dbReference type="Proteomes" id="UP000825051"/>
    </source>
</evidence>
<protein>
    <submittedName>
        <fullName evidence="2">Metallophosphoesterase</fullName>
    </submittedName>
</protein>
<gene>
    <name evidence="2" type="ORF">K0B96_05800</name>
</gene>
<dbReference type="RefSeq" id="WP_220164870.1">
    <property type="nucleotide sequence ID" value="NZ_CP080507.1"/>
</dbReference>
<dbReference type="EMBL" id="CP080507">
    <property type="protein sequence ID" value="QYM80130.1"/>
    <property type="molecule type" value="Genomic_DNA"/>
</dbReference>
<dbReference type="KEGG" id="ole:K0B96_05800"/>
<dbReference type="GO" id="GO:0016787">
    <property type="term" value="F:hydrolase activity"/>
    <property type="evidence" value="ECO:0007669"/>
    <property type="project" value="InterPro"/>
</dbReference>
<reference evidence="2" key="1">
    <citation type="submission" date="2021-08" db="EMBL/GenBank/DDBJ databases">
        <title>Genome of a novel bacterium of the phylum Verrucomicrobia, Oleiharenicola sp. KSB-15.</title>
        <authorList>
            <person name="Chung J.-H."/>
            <person name="Ahn J.-H."/>
            <person name="Yoon Y."/>
            <person name="Kim D.-Y."/>
            <person name="An S.-H."/>
            <person name="Park I."/>
            <person name="Yeon J."/>
        </authorList>
    </citation>
    <scope>NUCLEOTIDE SEQUENCE</scope>
    <source>
        <strain evidence="2">KSB-15</strain>
    </source>
</reference>
<evidence type="ECO:0000259" key="1">
    <source>
        <dbReference type="Pfam" id="PF00149"/>
    </source>
</evidence>
<dbReference type="Pfam" id="PF00149">
    <property type="entry name" value="Metallophos"/>
    <property type="match status" value="1"/>
</dbReference>
<dbReference type="SUPFAM" id="SSF56300">
    <property type="entry name" value="Metallo-dependent phosphatases"/>
    <property type="match status" value="1"/>
</dbReference>
<dbReference type="PANTHER" id="PTHR39323:SF1">
    <property type="entry name" value="BLR1149 PROTEIN"/>
    <property type="match status" value="1"/>
</dbReference>
<dbReference type="PANTHER" id="PTHR39323">
    <property type="entry name" value="BLR1149 PROTEIN"/>
    <property type="match status" value="1"/>
</dbReference>
<dbReference type="Proteomes" id="UP000825051">
    <property type="component" value="Chromosome"/>
</dbReference>
<evidence type="ECO:0000313" key="2">
    <source>
        <dbReference type="EMBL" id="QYM80130.1"/>
    </source>
</evidence>
<sequence>MSVPRLEILPGLWLDARRALWFAAQRLLVVADLHWGYAAAHRATGNLLPLWGDDEIAARLNHLVADYAPAEMLWLGDSLHALPGRAAAEDFLRTTSTPITILSGNHDVKWPRAADATLVRAGLFFHHGDRPVPPLTAGTIEIIGHHHPALLWRDYTGTRLKLPALIASPSRLILPAFSPWAAGTPWNDRLSPGDILWAVSPKRIFPVTPTQLNKSSVSS</sequence>
<feature type="domain" description="Calcineurin-like phosphoesterase" evidence="1">
    <location>
        <begin position="26"/>
        <end position="133"/>
    </location>
</feature>
<dbReference type="InterPro" id="IPR024173">
    <property type="entry name" value="Pesterase_MJ0037-like"/>
</dbReference>
<organism evidence="2 3">
    <name type="scientific">Horticoccus luteus</name>
    <dbReference type="NCBI Taxonomy" id="2862869"/>
    <lineage>
        <taxon>Bacteria</taxon>
        <taxon>Pseudomonadati</taxon>
        <taxon>Verrucomicrobiota</taxon>
        <taxon>Opitutia</taxon>
        <taxon>Opitutales</taxon>
        <taxon>Opitutaceae</taxon>
        <taxon>Horticoccus</taxon>
    </lineage>
</organism>
<accession>A0A8F9TW14</accession>